<sequence>MRSVDGIQTFDGRIAGLGTDSGTRIVLGLWQRSPLGPFADAMIERADGERILVAPAPEIAELIAGLYGFDRVLVEPLRARGRERTLQVRSPRCGWTSRSGG</sequence>
<keyword evidence="2" id="KW-1185">Reference proteome</keyword>
<evidence type="ECO:0000313" key="2">
    <source>
        <dbReference type="Proteomes" id="UP001157160"/>
    </source>
</evidence>
<organism evidence="1 2">
    <name type="scientific">Arenivirga flava</name>
    <dbReference type="NCBI Taxonomy" id="1930060"/>
    <lineage>
        <taxon>Bacteria</taxon>
        <taxon>Bacillati</taxon>
        <taxon>Actinomycetota</taxon>
        <taxon>Actinomycetes</taxon>
        <taxon>Micrococcales</taxon>
        <taxon>Microbacteriaceae</taxon>
        <taxon>Arenivirga</taxon>
    </lineage>
</organism>
<dbReference type="EMBL" id="BSUL01000001">
    <property type="protein sequence ID" value="GMA27729.1"/>
    <property type="molecule type" value="Genomic_DNA"/>
</dbReference>
<proteinExistence type="predicted"/>
<dbReference type="Proteomes" id="UP001157160">
    <property type="component" value="Unassembled WGS sequence"/>
</dbReference>
<comment type="caution">
    <text evidence="1">The sequence shown here is derived from an EMBL/GenBank/DDBJ whole genome shotgun (WGS) entry which is preliminary data.</text>
</comment>
<name>A0AA37UBV2_9MICO</name>
<reference evidence="1 2" key="1">
    <citation type="journal article" date="2014" name="Int. J. Syst. Evol. Microbiol.">
        <title>Complete genome sequence of Corynebacterium casei LMG S-19264T (=DSM 44701T), isolated from a smear-ripened cheese.</title>
        <authorList>
            <consortium name="US DOE Joint Genome Institute (JGI-PGF)"/>
            <person name="Walter F."/>
            <person name="Albersmeier A."/>
            <person name="Kalinowski J."/>
            <person name="Ruckert C."/>
        </authorList>
    </citation>
    <scope>NUCLEOTIDE SEQUENCE [LARGE SCALE GENOMIC DNA]</scope>
    <source>
        <strain evidence="1 2">NBRC 112289</strain>
    </source>
</reference>
<evidence type="ECO:0000313" key="1">
    <source>
        <dbReference type="EMBL" id="GMA27729.1"/>
    </source>
</evidence>
<accession>A0AA37UBV2</accession>
<protein>
    <submittedName>
        <fullName evidence="1">Uncharacterized protein</fullName>
    </submittedName>
</protein>
<gene>
    <name evidence="1" type="ORF">GCM10025874_09820</name>
</gene>
<dbReference type="AlphaFoldDB" id="A0AA37UBV2"/>